<dbReference type="Gene3D" id="3.30.420.10">
    <property type="entry name" value="Ribonuclease H-like superfamily/Ribonuclease H"/>
    <property type="match status" value="1"/>
</dbReference>
<dbReference type="InterPro" id="IPR001584">
    <property type="entry name" value="Integrase_cat-core"/>
</dbReference>
<keyword evidence="2" id="KW-0479">Metal-binding</keyword>
<sequence>MHRKDCQHTWHKKLDHRDPEAIKYMEMKNLATDLKITDCGIRGVCKTCVKGKMTRQPFPKMSFSKTQEPLDLIHTDVCGPMQTKTPGNKRYILTLIDDYSKYTVVYLMEYKSEVTEKIQDYVRNMKTKFKKVPKVIRSDRSREYVNASLKDFLRKEGIEVQYTVGYVPEQNGTAKRKNRYLLEMARCMLIESGLANKYWGEAVSTANYLQNRLYTRATGTTPFERWYGKKPSLQHVHTFGSIAYAHVPKELRRKLDEKAKEFVFVGYAENAKGYRLLDTSTNKITLL</sequence>
<dbReference type="STRING" id="456900.A0A151I891"/>
<organism evidence="11 12">
    <name type="scientific">Cyphomyrmex costatus</name>
    <dbReference type="NCBI Taxonomy" id="456900"/>
    <lineage>
        <taxon>Eukaryota</taxon>
        <taxon>Metazoa</taxon>
        <taxon>Ecdysozoa</taxon>
        <taxon>Arthropoda</taxon>
        <taxon>Hexapoda</taxon>
        <taxon>Insecta</taxon>
        <taxon>Pterygota</taxon>
        <taxon>Neoptera</taxon>
        <taxon>Endopterygota</taxon>
        <taxon>Hymenoptera</taxon>
        <taxon>Apocrita</taxon>
        <taxon>Aculeata</taxon>
        <taxon>Formicoidea</taxon>
        <taxon>Formicidae</taxon>
        <taxon>Myrmicinae</taxon>
        <taxon>Cyphomyrmex</taxon>
    </lineage>
</organism>
<evidence type="ECO:0000256" key="6">
    <source>
        <dbReference type="ARBA" id="ARBA00022908"/>
    </source>
</evidence>
<evidence type="ECO:0000256" key="2">
    <source>
        <dbReference type="ARBA" id="ARBA00022723"/>
    </source>
</evidence>
<dbReference type="InterPro" id="IPR039537">
    <property type="entry name" value="Retrotran_Ty1/copia-like"/>
</dbReference>
<keyword evidence="5" id="KW-0460">Magnesium</keyword>
<keyword evidence="3" id="KW-0255">Endonuclease</keyword>
<dbReference type="AlphaFoldDB" id="A0A151I891"/>
<dbReference type="SUPFAM" id="SSF53098">
    <property type="entry name" value="Ribonuclease H-like"/>
    <property type="match status" value="1"/>
</dbReference>
<dbReference type="Pfam" id="PF25597">
    <property type="entry name" value="SH3_retrovirus"/>
    <property type="match status" value="1"/>
</dbReference>
<keyword evidence="9" id="KW-0233">DNA recombination</keyword>
<evidence type="ECO:0000256" key="3">
    <source>
        <dbReference type="ARBA" id="ARBA00022759"/>
    </source>
</evidence>
<keyword evidence="4" id="KW-0378">Hydrolase</keyword>
<dbReference type="PROSITE" id="PS50994">
    <property type="entry name" value="INTEGRASE"/>
    <property type="match status" value="1"/>
</dbReference>
<dbReference type="Pfam" id="PF00665">
    <property type="entry name" value="rve"/>
    <property type="match status" value="1"/>
</dbReference>
<keyword evidence="6" id="KW-0229">DNA integration</keyword>
<dbReference type="PANTHER" id="PTHR42648:SF11">
    <property type="entry name" value="TRANSPOSON TY4-P GAG-POL POLYPROTEIN"/>
    <property type="match status" value="1"/>
</dbReference>
<evidence type="ECO:0000313" key="11">
    <source>
        <dbReference type="EMBL" id="KYM94363.1"/>
    </source>
</evidence>
<dbReference type="PANTHER" id="PTHR42648">
    <property type="entry name" value="TRANSPOSASE, PUTATIVE-RELATED"/>
    <property type="match status" value="1"/>
</dbReference>
<reference evidence="11 12" key="1">
    <citation type="submission" date="2016-03" db="EMBL/GenBank/DDBJ databases">
        <title>Cyphomyrmex costatus WGS genome.</title>
        <authorList>
            <person name="Nygaard S."/>
            <person name="Hu H."/>
            <person name="Boomsma J."/>
            <person name="Zhang G."/>
        </authorList>
    </citation>
    <scope>NUCLEOTIDE SEQUENCE [LARGE SCALE GENOMIC DNA]</scope>
    <source>
        <strain evidence="11">MS0001</strain>
        <tissue evidence="11">Whole body</tissue>
    </source>
</reference>
<dbReference type="GO" id="GO:0003676">
    <property type="term" value="F:nucleic acid binding"/>
    <property type="evidence" value="ECO:0007669"/>
    <property type="project" value="InterPro"/>
</dbReference>
<dbReference type="GO" id="GO:0006310">
    <property type="term" value="P:DNA recombination"/>
    <property type="evidence" value="ECO:0007669"/>
    <property type="project" value="UniProtKB-KW"/>
</dbReference>
<feature type="domain" description="Integrase catalytic" evidence="10">
    <location>
        <begin position="65"/>
        <end position="230"/>
    </location>
</feature>
<name>A0A151I891_9HYME</name>
<accession>A0A151I891</accession>
<dbReference type="EMBL" id="KQ978386">
    <property type="protein sequence ID" value="KYM94363.1"/>
    <property type="molecule type" value="Genomic_DNA"/>
</dbReference>
<evidence type="ECO:0000256" key="4">
    <source>
        <dbReference type="ARBA" id="ARBA00022801"/>
    </source>
</evidence>
<dbReference type="GO" id="GO:0015074">
    <property type="term" value="P:DNA integration"/>
    <property type="evidence" value="ECO:0007669"/>
    <property type="project" value="UniProtKB-KW"/>
</dbReference>
<keyword evidence="1" id="KW-0540">Nuclease</keyword>
<protein>
    <submittedName>
        <fullName evidence="11">Copia protein</fullName>
    </submittedName>
</protein>
<dbReference type="GO" id="GO:0004519">
    <property type="term" value="F:endonuclease activity"/>
    <property type="evidence" value="ECO:0007669"/>
    <property type="project" value="UniProtKB-KW"/>
</dbReference>
<dbReference type="GO" id="GO:0003887">
    <property type="term" value="F:DNA-directed DNA polymerase activity"/>
    <property type="evidence" value="ECO:0007669"/>
    <property type="project" value="UniProtKB-KW"/>
</dbReference>
<dbReference type="InterPro" id="IPR012337">
    <property type="entry name" value="RNaseH-like_sf"/>
</dbReference>
<dbReference type="GO" id="GO:0016787">
    <property type="term" value="F:hydrolase activity"/>
    <property type="evidence" value="ECO:0007669"/>
    <property type="project" value="UniProtKB-KW"/>
</dbReference>
<dbReference type="GO" id="GO:0046872">
    <property type="term" value="F:metal ion binding"/>
    <property type="evidence" value="ECO:0007669"/>
    <property type="project" value="UniProtKB-KW"/>
</dbReference>
<proteinExistence type="predicted"/>
<keyword evidence="8" id="KW-0548">Nucleotidyltransferase</keyword>
<keyword evidence="8" id="KW-0239">DNA-directed DNA polymerase</keyword>
<evidence type="ECO:0000313" key="12">
    <source>
        <dbReference type="Proteomes" id="UP000078542"/>
    </source>
</evidence>
<keyword evidence="7" id="KW-0695">RNA-directed DNA polymerase</keyword>
<evidence type="ECO:0000256" key="5">
    <source>
        <dbReference type="ARBA" id="ARBA00022842"/>
    </source>
</evidence>
<evidence type="ECO:0000256" key="8">
    <source>
        <dbReference type="ARBA" id="ARBA00022932"/>
    </source>
</evidence>
<gene>
    <name evidence="11" type="ORF">ALC62_15005</name>
</gene>
<dbReference type="InterPro" id="IPR036397">
    <property type="entry name" value="RNaseH_sf"/>
</dbReference>
<keyword evidence="8" id="KW-0808">Transferase</keyword>
<evidence type="ECO:0000256" key="1">
    <source>
        <dbReference type="ARBA" id="ARBA00022722"/>
    </source>
</evidence>
<evidence type="ECO:0000256" key="9">
    <source>
        <dbReference type="ARBA" id="ARBA00023172"/>
    </source>
</evidence>
<keyword evidence="12" id="KW-1185">Reference proteome</keyword>
<dbReference type="Proteomes" id="UP000078542">
    <property type="component" value="Unassembled WGS sequence"/>
</dbReference>
<evidence type="ECO:0000259" key="10">
    <source>
        <dbReference type="PROSITE" id="PS50994"/>
    </source>
</evidence>
<dbReference type="GO" id="GO:0003964">
    <property type="term" value="F:RNA-directed DNA polymerase activity"/>
    <property type="evidence" value="ECO:0007669"/>
    <property type="project" value="UniProtKB-KW"/>
</dbReference>
<dbReference type="InterPro" id="IPR057670">
    <property type="entry name" value="SH3_retrovirus"/>
</dbReference>
<evidence type="ECO:0000256" key="7">
    <source>
        <dbReference type="ARBA" id="ARBA00022918"/>
    </source>
</evidence>